<dbReference type="RefSeq" id="WP_201673950.1">
    <property type="nucleotide sequence ID" value="NZ_JAEQNE010000002.1"/>
</dbReference>
<dbReference type="GO" id="GO:0005509">
    <property type="term" value="F:calcium ion binding"/>
    <property type="evidence" value="ECO:0007669"/>
    <property type="project" value="InterPro"/>
</dbReference>
<gene>
    <name evidence="3" type="ORF">JJ685_09180</name>
</gene>
<evidence type="ECO:0000256" key="2">
    <source>
        <dbReference type="SAM" id="SignalP"/>
    </source>
</evidence>
<comment type="caution">
    <text evidence="3">The sequence shown here is derived from an EMBL/GenBank/DDBJ whole genome shotgun (WGS) entry which is preliminary data.</text>
</comment>
<accession>A0A936YXH6</accession>
<protein>
    <submittedName>
        <fullName evidence="3">Uncharacterized protein</fullName>
    </submittedName>
</protein>
<dbReference type="InterPro" id="IPR024446">
    <property type="entry name" value="PXPV"/>
</dbReference>
<keyword evidence="4" id="KW-1185">Reference proteome</keyword>
<dbReference type="Pfam" id="PF12778">
    <property type="entry name" value="PXPV"/>
    <property type="match status" value="1"/>
</dbReference>
<evidence type="ECO:0000313" key="3">
    <source>
        <dbReference type="EMBL" id="MBL0391310.1"/>
    </source>
</evidence>
<dbReference type="InterPro" id="IPR028974">
    <property type="entry name" value="TSP_type-3_rpt"/>
</dbReference>
<feature type="signal peptide" evidence="2">
    <location>
        <begin position="1"/>
        <end position="25"/>
    </location>
</feature>
<dbReference type="Proteomes" id="UP000599109">
    <property type="component" value="Unassembled WGS sequence"/>
</dbReference>
<feature type="region of interest" description="Disordered" evidence="1">
    <location>
        <begin position="125"/>
        <end position="152"/>
    </location>
</feature>
<dbReference type="EMBL" id="JAEQNE010000002">
    <property type="protein sequence ID" value="MBL0391310.1"/>
    <property type="molecule type" value="Genomic_DNA"/>
</dbReference>
<evidence type="ECO:0000256" key="1">
    <source>
        <dbReference type="SAM" id="MobiDB-lite"/>
    </source>
</evidence>
<feature type="chain" id="PRO_5038140937" evidence="2">
    <location>
        <begin position="26"/>
        <end position="152"/>
    </location>
</feature>
<name>A0A936YXH6_9BURK</name>
<reference evidence="3 4" key="1">
    <citation type="journal article" date="2017" name="Int. J. Syst. Evol. Microbiol.">
        <title>Ramlibacter monticola sp. nov., isolated from forest soil.</title>
        <authorList>
            <person name="Chaudhary D.K."/>
            <person name="Kim J."/>
        </authorList>
    </citation>
    <scope>NUCLEOTIDE SEQUENCE [LARGE SCALE GENOMIC DNA]</scope>
    <source>
        <strain evidence="3 4">KACC 19175</strain>
    </source>
</reference>
<dbReference type="Gene3D" id="4.10.1080.10">
    <property type="entry name" value="TSP type-3 repeat"/>
    <property type="match status" value="1"/>
</dbReference>
<dbReference type="AlphaFoldDB" id="A0A936YXH6"/>
<keyword evidence="2" id="KW-0732">Signal</keyword>
<organism evidence="3 4">
    <name type="scientific">Ramlibacter monticola</name>
    <dbReference type="NCBI Taxonomy" id="1926872"/>
    <lineage>
        <taxon>Bacteria</taxon>
        <taxon>Pseudomonadati</taxon>
        <taxon>Pseudomonadota</taxon>
        <taxon>Betaproteobacteria</taxon>
        <taxon>Burkholderiales</taxon>
        <taxon>Comamonadaceae</taxon>
        <taxon>Ramlibacter</taxon>
    </lineage>
</organism>
<evidence type="ECO:0000313" key="4">
    <source>
        <dbReference type="Proteomes" id="UP000599109"/>
    </source>
</evidence>
<dbReference type="SUPFAM" id="SSF103647">
    <property type="entry name" value="TSP type-3 repeat"/>
    <property type="match status" value="1"/>
</dbReference>
<sequence length="152" mass="16910">MNRLAKTALAAIAFGTLAVASTARAADVSLSIGIPFGYVQPAPVYVEPQPVYVQPRPVYVQPQPVYVQPRPVYVQPEVVYYGNYRGHRHPNGDRNAWGDADHDGIANVYDRNWRYYDPRAAHRAAMQARPGDADGDGVPNRFDNAPHNPTRR</sequence>
<proteinExistence type="predicted"/>